<dbReference type="VEuPathDB" id="VectorBase:AFUN008917"/>
<dbReference type="SUPFAM" id="SSF53474">
    <property type="entry name" value="alpha/beta-Hydrolases"/>
    <property type="match status" value="1"/>
</dbReference>
<organism evidence="3">
    <name type="scientific">Anopheles funestus</name>
    <name type="common">African malaria mosquito</name>
    <dbReference type="NCBI Taxonomy" id="62324"/>
    <lineage>
        <taxon>Eukaryota</taxon>
        <taxon>Metazoa</taxon>
        <taxon>Ecdysozoa</taxon>
        <taxon>Arthropoda</taxon>
        <taxon>Hexapoda</taxon>
        <taxon>Insecta</taxon>
        <taxon>Pterygota</taxon>
        <taxon>Neoptera</taxon>
        <taxon>Endopterygota</taxon>
        <taxon>Diptera</taxon>
        <taxon>Nematocera</taxon>
        <taxon>Culicoidea</taxon>
        <taxon>Culicidae</taxon>
        <taxon>Anophelinae</taxon>
        <taxon>Anopheles</taxon>
    </lineage>
</organism>
<dbReference type="GO" id="GO:0016297">
    <property type="term" value="F:fatty acyl-[ACP] hydrolase activity"/>
    <property type="evidence" value="ECO:0007669"/>
    <property type="project" value="UniProtKB-EC"/>
</dbReference>
<name>A0A182RRM1_ANOFN</name>
<sequence>MLQTFANATDEQTIPGIVDTVFDEMFETVFAKAEQFLVIGHSFGSLLALEIVKRLEARSLCGKLMLIDGSPLYLQRLASHHLSGFDDEHLQTTVLTLVLSFVLPTATQDIIKPVMDKSTYVERVDKLMEVAKASNPFSEDYARKMLRVLFYRLKAAMNMSTEAKEKIAAPLVLVRSAKIGDVEEDYGLSEFTIASLIVKIIDGTHQTMLANPELVEIINKDML</sequence>
<proteinExistence type="predicted"/>
<evidence type="ECO:0000259" key="2">
    <source>
        <dbReference type="Pfam" id="PF00975"/>
    </source>
</evidence>
<dbReference type="EnsemblMetazoa" id="AFUN008917-RA">
    <property type="protein sequence ID" value="AFUN008917-PA"/>
    <property type="gene ID" value="AFUN008917"/>
</dbReference>
<reference evidence="3" key="1">
    <citation type="submission" date="2020-05" db="UniProtKB">
        <authorList>
            <consortium name="EnsemblMetazoa"/>
        </authorList>
    </citation>
    <scope>IDENTIFICATION</scope>
    <source>
        <strain evidence="3">FUMOZ</strain>
    </source>
</reference>
<dbReference type="InterPro" id="IPR029058">
    <property type="entry name" value="AB_hydrolase_fold"/>
</dbReference>
<dbReference type="AlphaFoldDB" id="A0A182RRM1"/>
<dbReference type="VEuPathDB" id="VectorBase:AFUN2_008453"/>
<dbReference type="Gene3D" id="3.40.50.1820">
    <property type="entry name" value="alpha/beta hydrolase"/>
    <property type="match status" value="1"/>
</dbReference>
<dbReference type="EC" id="3.1.2.14" evidence="1"/>
<dbReference type="InterPro" id="IPR001031">
    <property type="entry name" value="Thioesterase"/>
</dbReference>
<feature type="domain" description="Thioesterase" evidence="2">
    <location>
        <begin position="19"/>
        <end position="220"/>
    </location>
</feature>
<accession>A0A182RRM1</accession>
<protein>
    <recommendedName>
        <fullName evidence="1">oleoyl-[acyl-carrier-protein] hydrolase</fullName>
        <ecNumber evidence="1">3.1.2.14</ecNumber>
    </recommendedName>
</protein>
<dbReference type="STRING" id="62324.A0A182RRM1"/>
<evidence type="ECO:0000313" key="3">
    <source>
        <dbReference type="EnsemblMetazoa" id="AFUN008917-PA"/>
    </source>
</evidence>
<dbReference type="Pfam" id="PF00975">
    <property type="entry name" value="Thioesterase"/>
    <property type="match status" value="1"/>
</dbReference>
<evidence type="ECO:0000256" key="1">
    <source>
        <dbReference type="ARBA" id="ARBA00012480"/>
    </source>
</evidence>